<dbReference type="GO" id="GO:0008194">
    <property type="term" value="F:UDP-glycosyltransferase activity"/>
    <property type="evidence" value="ECO:0000318"/>
    <property type="project" value="GO_Central"/>
</dbReference>
<gene>
    <name evidence="8" type="primary">WBGene00278978</name>
</gene>
<dbReference type="GO" id="GO:0015020">
    <property type="term" value="F:glucuronosyltransferase activity"/>
    <property type="evidence" value="ECO:0007669"/>
    <property type="project" value="UniProtKB-EC"/>
</dbReference>
<evidence type="ECO:0000256" key="5">
    <source>
        <dbReference type="ARBA" id="ARBA00047475"/>
    </source>
</evidence>
<dbReference type="GO" id="GO:0016020">
    <property type="term" value="C:membrane"/>
    <property type="evidence" value="ECO:0007669"/>
    <property type="project" value="UniProtKB-SubCell"/>
</dbReference>
<dbReference type="Pfam" id="PF00201">
    <property type="entry name" value="UDPGT"/>
    <property type="match status" value="1"/>
</dbReference>
<evidence type="ECO:0000256" key="1">
    <source>
        <dbReference type="ARBA" id="ARBA00009995"/>
    </source>
</evidence>
<dbReference type="OrthoDB" id="5835829at2759"/>
<dbReference type="CDD" id="cd03784">
    <property type="entry name" value="GT1_Gtf-like"/>
    <property type="match status" value="1"/>
</dbReference>
<keyword evidence="4 7" id="KW-0732">Signal</keyword>
<dbReference type="PROSITE" id="PS00375">
    <property type="entry name" value="UDPGT"/>
    <property type="match status" value="1"/>
</dbReference>
<keyword evidence="9" id="KW-1185">Reference proteome</keyword>
<evidence type="ECO:0000313" key="8">
    <source>
        <dbReference type="EnsemblMetazoa" id="PPA40609.1"/>
    </source>
</evidence>
<comment type="catalytic activity">
    <reaction evidence="5 7">
        <text>glucuronate acceptor + UDP-alpha-D-glucuronate = acceptor beta-D-glucuronoside + UDP + H(+)</text>
        <dbReference type="Rhea" id="RHEA:21032"/>
        <dbReference type="ChEBI" id="CHEBI:15378"/>
        <dbReference type="ChEBI" id="CHEBI:58052"/>
        <dbReference type="ChEBI" id="CHEBI:58223"/>
        <dbReference type="ChEBI" id="CHEBI:132367"/>
        <dbReference type="ChEBI" id="CHEBI:132368"/>
        <dbReference type="EC" id="2.4.1.17"/>
    </reaction>
</comment>
<dbReference type="InterPro" id="IPR050271">
    <property type="entry name" value="UDP-glycosyltransferase"/>
</dbReference>
<dbReference type="PANTHER" id="PTHR48043:SF145">
    <property type="entry name" value="FI06409P-RELATED"/>
    <property type="match status" value="1"/>
</dbReference>
<dbReference type="AlphaFoldDB" id="A0A2A6C3Z4"/>
<evidence type="ECO:0000256" key="2">
    <source>
        <dbReference type="ARBA" id="ARBA00022676"/>
    </source>
</evidence>
<keyword evidence="3 6" id="KW-0808">Transferase</keyword>
<evidence type="ECO:0000256" key="6">
    <source>
        <dbReference type="RuleBase" id="RU003718"/>
    </source>
</evidence>
<reference evidence="9" key="1">
    <citation type="journal article" date="2008" name="Nat. Genet.">
        <title>The Pristionchus pacificus genome provides a unique perspective on nematode lifestyle and parasitism.</title>
        <authorList>
            <person name="Dieterich C."/>
            <person name="Clifton S.W."/>
            <person name="Schuster L.N."/>
            <person name="Chinwalla A."/>
            <person name="Delehaunty K."/>
            <person name="Dinkelacker I."/>
            <person name="Fulton L."/>
            <person name="Fulton R."/>
            <person name="Godfrey J."/>
            <person name="Minx P."/>
            <person name="Mitreva M."/>
            <person name="Roeseler W."/>
            <person name="Tian H."/>
            <person name="Witte H."/>
            <person name="Yang S.P."/>
            <person name="Wilson R.K."/>
            <person name="Sommer R.J."/>
        </authorList>
    </citation>
    <scope>NUCLEOTIDE SEQUENCE [LARGE SCALE GENOMIC DNA]</scope>
    <source>
        <strain evidence="9">PS312</strain>
    </source>
</reference>
<name>A0A2A6C3Z4_PRIPA</name>
<organism evidence="8 9">
    <name type="scientific">Pristionchus pacificus</name>
    <name type="common">Parasitic nematode worm</name>
    <dbReference type="NCBI Taxonomy" id="54126"/>
    <lineage>
        <taxon>Eukaryota</taxon>
        <taxon>Metazoa</taxon>
        <taxon>Ecdysozoa</taxon>
        <taxon>Nematoda</taxon>
        <taxon>Chromadorea</taxon>
        <taxon>Rhabditida</taxon>
        <taxon>Rhabditina</taxon>
        <taxon>Diplogasteromorpha</taxon>
        <taxon>Diplogasteroidea</taxon>
        <taxon>Neodiplogasteridae</taxon>
        <taxon>Pristionchus</taxon>
    </lineage>
</organism>
<comment type="similarity">
    <text evidence="1 6">Belongs to the UDP-glycosyltransferase family.</text>
</comment>
<proteinExistence type="inferred from homology"/>
<keyword evidence="2 6" id="KW-0328">Glycosyltransferase</keyword>
<dbReference type="InterPro" id="IPR035595">
    <property type="entry name" value="UDP_glycos_trans_CS"/>
</dbReference>
<dbReference type="Gene3D" id="3.40.50.2000">
    <property type="entry name" value="Glycogen Phosphorylase B"/>
    <property type="match status" value="1"/>
</dbReference>
<evidence type="ECO:0000256" key="4">
    <source>
        <dbReference type="ARBA" id="ARBA00022729"/>
    </source>
</evidence>
<dbReference type="Proteomes" id="UP000005239">
    <property type="component" value="Unassembled WGS sequence"/>
</dbReference>
<feature type="signal peptide" evidence="7">
    <location>
        <begin position="1"/>
        <end position="22"/>
    </location>
</feature>
<comment type="subcellular location">
    <subcellularLocation>
        <location evidence="7">Membrane</location>
        <topology evidence="7">Single-pass membrane protein</topology>
    </subcellularLocation>
</comment>
<dbReference type="EC" id="2.4.1.17" evidence="7"/>
<dbReference type="PANTHER" id="PTHR48043">
    <property type="entry name" value="EG:EG0003.4 PROTEIN-RELATED"/>
    <property type="match status" value="1"/>
</dbReference>
<sequence length="417" mass="46588">ERITFRMRSLLLLSSLFFIVNSAKIAVFLNAMSNSHVIFTIRVAEELAADHDVVIVRPTVNPKATTIVSNHPRVLEIRTNGASAETFASHKEIERNMVWTDASYKDIAAMSASYTKIFSEYCTSLINDEDNMAKLRAEKFDFALAHHIDLCPVSVINALEIPHFGFIMSIPLNRMWVNIAGVPMLSSIYPMIMMDATNEMNFLQRFKNFVLDVMMGTIGGPMQAKPINGVMRKKYGEAFPDAMELAAMAKFVLVNAHPDIEFPLPLTSKIGYFGGLGMSNESKPLIEPYSSFIESAKSIVFVSFGTVADPAMMPISWKNAFLELFEKNPDVHFIWRMVDGVTVPKNVLINTWHPQNDILAHPKTVAFITHAGYNSIGESIASGTPLITIPLAADQFRNSRLVEYRGFGVRVDKIRSQ</sequence>
<feature type="chain" id="PRO_5042620807" description="UDP-glucuronosyltransferase" evidence="7">
    <location>
        <begin position="23"/>
        <end position="417"/>
    </location>
</feature>
<reference evidence="8" key="2">
    <citation type="submission" date="2022-06" db="UniProtKB">
        <authorList>
            <consortium name="EnsemblMetazoa"/>
        </authorList>
    </citation>
    <scope>IDENTIFICATION</scope>
    <source>
        <strain evidence="8">PS312</strain>
    </source>
</reference>
<evidence type="ECO:0000313" key="9">
    <source>
        <dbReference type="Proteomes" id="UP000005239"/>
    </source>
</evidence>
<evidence type="ECO:0000256" key="7">
    <source>
        <dbReference type="RuleBase" id="RU362059"/>
    </source>
</evidence>
<dbReference type="FunFam" id="3.40.50.2000:FF:000021">
    <property type="entry name" value="UDP-glucuronosyltransferase"/>
    <property type="match status" value="1"/>
</dbReference>
<evidence type="ECO:0000256" key="3">
    <source>
        <dbReference type="ARBA" id="ARBA00022679"/>
    </source>
</evidence>
<dbReference type="InterPro" id="IPR002213">
    <property type="entry name" value="UDP_glucos_trans"/>
</dbReference>
<protein>
    <recommendedName>
        <fullName evidence="7">UDP-glucuronosyltransferase</fullName>
        <ecNumber evidence="7">2.4.1.17</ecNumber>
    </recommendedName>
</protein>
<dbReference type="SUPFAM" id="SSF53756">
    <property type="entry name" value="UDP-Glycosyltransferase/glycogen phosphorylase"/>
    <property type="match status" value="1"/>
</dbReference>
<accession>A0A2A6C3Z4</accession>
<accession>A0A8R1UWU4</accession>
<dbReference type="EnsemblMetazoa" id="PPA40609.1">
    <property type="protein sequence ID" value="PPA40609.1"/>
    <property type="gene ID" value="WBGene00278978"/>
</dbReference>